<comment type="caution">
    <text evidence="2">The sequence shown here is derived from an EMBL/GenBank/DDBJ whole genome shotgun (WGS) entry which is preliminary data.</text>
</comment>
<dbReference type="Pfam" id="PF00531">
    <property type="entry name" value="Death"/>
    <property type="match status" value="1"/>
</dbReference>
<protein>
    <submittedName>
        <fullName evidence="2">Ankyrin-3</fullName>
    </submittedName>
</protein>
<name>A0A8J4Y6W4_CHIOP</name>
<organism evidence="2 3">
    <name type="scientific">Chionoecetes opilio</name>
    <name type="common">Atlantic snow crab</name>
    <name type="synonym">Cancer opilio</name>
    <dbReference type="NCBI Taxonomy" id="41210"/>
    <lineage>
        <taxon>Eukaryota</taxon>
        <taxon>Metazoa</taxon>
        <taxon>Ecdysozoa</taxon>
        <taxon>Arthropoda</taxon>
        <taxon>Crustacea</taxon>
        <taxon>Multicrustacea</taxon>
        <taxon>Malacostraca</taxon>
        <taxon>Eumalacostraca</taxon>
        <taxon>Eucarida</taxon>
        <taxon>Decapoda</taxon>
        <taxon>Pleocyemata</taxon>
        <taxon>Brachyura</taxon>
        <taxon>Eubrachyura</taxon>
        <taxon>Majoidea</taxon>
        <taxon>Majidae</taxon>
        <taxon>Chionoecetes</taxon>
    </lineage>
</organism>
<dbReference type="SUPFAM" id="SSF47986">
    <property type="entry name" value="DEATH domain"/>
    <property type="match status" value="1"/>
</dbReference>
<proteinExistence type="predicted"/>
<dbReference type="AlphaFoldDB" id="A0A8J4Y6W4"/>
<gene>
    <name evidence="2" type="primary">ANK3_1</name>
    <name evidence="2" type="ORF">GWK47_045731</name>
</gene>
<dbReference type="CDD" id="cd01670">
    <property type="entry name" value="Death"/>
    <property type="match status" value="1"/>
</dbReference>
<dbReference type="EMBL" id="JACEEZ010010539">
    <property type="protein sequence ID" value="KAG0721797.1"/>
    <property type="molecule type" value="Genomic_DNA"/>
</dbReference>
<reference evidence="2" key="1">
    <citation type="submission" date="2020-07" db="EMBL/GenBank/DDBJ databases">
        <title>The High-quality genome of the commercially important snow crab, Chionoecetes opilio.</title>
        <authorList>
            <person name="Jeong J.-H."/>
            <person name="Ryu S."/>
        </authorList>
    </citation>
    <scope>NUCLEOTIDE SEQUENCE</scope>
    <source>
        <strain evidence="2">MADBK_172401_WGS</strain>
        <tissue evidence="2">Digestive gland</tissue>
    </source>
</reference>
<dbReference type="InterPro" id="IPR000488">
    <property type="entry name" value="Death_dom"/>
</dbReference>
<sequence>MLCSEDQKERIWGVERILAIRGDRDPDAQLGATSHLLSKHVRASNFTLDIDDVVYSLMDVKKSKLDPIFDGPFRVIAKEHGNKLFVCVVLLLSRRGHLVGVTEPYRDTYLHDSTICGEVYSLGIWCEREVSEQDKVAAAEHLGVSWSSLGRAMGFSAGQLDNIAADFPRVADRSFELLQRWHDREAERATLAALTKYLLDSRALAAVKNLRPC</sequence>
<evidence type="ECO:0000259" key="1">
    <source>
        <dbReference type="PROSITE" id="PS50017"/>
    </source>
</evidence>
<keyword evidence="3" id="KW-1185">Reference proteome</keyword>
<dbReference type="Proteomes" id="UP000770661">
    <property type="component" value="Unassembled WGS sequence"/>
</dbReference>
<dbReference type="OrthoDB" id="535509at2759"/>
<evidence type="ECO:0000313" key="3">
    <source>
        <dbReference type="Proteomes" id="UP000770661"/>
    </source>
</evidence>
<dbReference type="PROSITE" id="PS50017">
    <property type="entry name" value="DEATH_DOMAIN"/>
    <property type="match status" value="1"/>
</dbReference>
<dbReference type="InterPro" id="IPR011029">
    <property type="entry name" value="DEATH-like_dom_sf"/>
</dbReference>
<feature type="domain" description="Death" evidence="1">
    <location>
        <begin position="131"/>
        <end position="213"/>
    </location>
</feature>
<dbReference type="Gene3D" id="1.10.533.10">
    <property type="entry name" value="Death Domain, Fas"/>
    <property type="match status" value="1"/>
</dbReference>
<accession>A0A8J4Y6W4</accession>
<dbReference type="GO" id="GO:0007165">
    <property type="term" value="P:signal transduction"/>
    <property type="evidence" value="ECO:0007669"/>
    <property type="project" value="InterPro"/>
</dbReference>
<evidence type="ECO:0000313" key="2">
    <source>
        <dbReference type="EMBL" id="KAG0721797.1"/>
    </source>
</evidence>